<dbReference type="SMART" id="SM00283">
    <property type="entry name" value="MA"/>
    <property type="match status" value="1"/>
</dbReference>
<gene>
    <name evidence="8" type="ORF">FJR03_00330</name>
</gene>
<evidence type="ECO:0000256" key="3">
    <source>
        <dbReference type="PROSITE-ProRule" id="PRU00284"/>
    </source>
</evidence>
<feature type="transmembrane region" description="Helical" evidence="5">
    <location>
        <begin position="9"/>
        <end position="28"/>
    </location>
</feature>
<dbReference type="Pfam" id="PF00672">
    <property type="entry name" value="HAMP"/>
    <property type="match status" value="1"/>
</dbReference>
<dbReference type="GO" id="GO:0006935">
    <property type="term" value="P:chemotaxis"/>
    <property type="evidence" value="ECO:0007669"/>
    <property type="project" value="InterPro"/>
</dbReference>
<dbReference type="SUPFAM" id="SSF58104">
    <property type="entry name" value="Methyl-accepting chemotaxis protein (MCP) signaling domain"/>
    <property type="match status" value="1"/>
</dbReference>
<dbReference type="InterPro" id="IPR003660">
    <property type="entry name" value="HAMP_dom"/>
</dbReference>
<accession>A0A7M3V933</accession>
<feature type="domain" description="Methyl-accepting transducer" evidence="6">
    <location>
        <begin position="257"/>
        <end position="507"/>
    </location>
</feature>
<sequence length="529" mass="58168">MFKSVKSKVIASILSLSIVGLISITYYLSYTLNDLSNSTTKRSLKMLSESIFQTMTTSMMMGDPSIVEQTFHSAKKIDGIEDLNIAKSKAVLEVYSPGEKFTTDPLLIDVLNNKATKLIEKTDNGHHTIRQIKPMIAEERCLQCHYNAKVGDVLGAMDLVLSLDKNDKEITATNTALIITLIVVVVIFMIVSSVFFMHEIMHPLTALKDKISDLISGDKDLTKRLAVKEGNEFGEAAHEVNNFIEMIQGTINEVKAQGKQNIKIASEIEHASHVIREATQQEKSLVDATGQKGIDIQHVLEETLEAAASTQATIQEADTELNNARASLSTLSNEVEGFVQSEEELLQELSALKNDTEQVKDVLSVINDIADQTNLLALNAAIEAARAGEHGRGFAVVADEVRKLAERTQKSLTEIDITVSTIVQSINDATDKMSKNAKQIEALSEISNDVEEKINITSHAMATSTTVANKSKEDSLKISNNVKEILENINQIESLSSQNNSSVQHIETDLKRLVEVATKLQTTIDEFRS</sequence>
<feature type="domain" description="HAMP" evidence="7">
    <location>
        <begin position="198"/>
        <end position="252"/>
    </location>
</feature>
<dbReference type="GO" id="GO:0016020">
    <property type="term" value="C:membrane"/>
    <property type="evidence" value="ECO:0007669"/>
    <property type="project" value="InterPro"/>
</dbReference>
<dbReference type="Pfam" id="PF00015">
    <property type="entry name" value="MCPsignal"/>
    <property type="match status" value="1"/>
</dbReference>
<keyword evidence="1 3" id="KW-0807">Transducer</keyword>
<evidence type="ECO:0000313" key="8">
    <source>
        <dbReference type="EMBL" id="QOP40266.1"/>
    </source>
</evidence>
<dbReference type="InterPro" id="IPR004089">
    <property type="entry name" value="MCPsignal_dom"/>
</dbReference>
<dbReference type="PANTHER" id="PTHR32089">
    <property type="entry name" value="METHYL-ACCEPTING CHEMOTAXIS PROTEIN MCPB"/>
    <property type="match status" value="1"/>
</dbReference>
<dbReference type="PANTHER" id="PTHR32089:SF112">
    <property type="entry name" value="LYSOZYME-LIKE PROTEIN-RELATED"/>
    <property type="match status" value="1"/>
</dbReference>
<evidence type="ECO:0000256" key="4">
    <source>
        <dbReference type="SAM" id="Coils"/>
    </source>
</evidence>
<dbReference type="PRINTS" id="PR00260">
    <property type="entry name" value="CHEMTRNSDUCR"/>
</dbReference>
<dbReference type="GO" id="GO:0004888">
    <property type="term" value="F:transmembrane signaling receptor activity"/>
    <property type="evidence" value="ECO:0007669"/>
    <property type="project" value="InterPro"/>
</dbReference>
<dbReference type="Gene3D" id="6.10.340.10">
    <property type="match status" value="1"/>
</dbReference>
<name>A0A7M3V933_9BACT</name>
<comment type="similarity">
    <text evidence="2">Belongs to the methyl-accepting chemotaxis (MCP) protein family.</text>
</comment>
<dbReference type="InterPro" id="IPR004090">
    <property type="entry name" value="Chemotax_Me-accpt_rcpt"/>
</dbReference>
<dbReference type="PROSITE" id="PS50885">
    <property type="entry name" value="HAMP"/>
    <property type="match status" value="1"/>
</dbReference>
<keyword evidence="4" id="KW-0175">Coiled coil</keyword>
<dbReference type="AlphaFoldDB" id="A0A7M3V933"/>
<dbReference type="Proteomes" id="UP000593910">
    <property type="component" value="Chromosome"/>
</dbReference>
<dbReference type="RefSeq" id="WP_193113698.1">
    <property type="nucleotide sequence ID" value="NZ_CP041165.1"/>
</dbReference>
<dbReference type="Gene3D" id="3.30.450.290">
    <property type="match status" value="1"/>
</dbReference>
<evidence type="ECO:0000256" key="2">
    <source>
        <dbReference type="ARBA" id="ARBA00029447"/>
    </source>
</evidence>
<dbReference type="InterPro" id="IPR048904">
    <property type="entry name" value="Mcp40H-20-like_sensor"/>
</dbReference>
<organism evidence="8 9">
    <name type="scientific">Sulfurimonas marina</name>
    <dbReference type="NCBI Taxonomy" id="2590551"/>
    <lineage>
        <taxon>Bacteria</taxon>
        <taxon>Pseudomonadati</taxon>
        <taxon>Campylobacterota</taxon>
        <taxon>Epsilonproteobacteria</taxon>
        <taxon>Campylobacterales</taxon>
        <taxon>Sulfurimonadaceae</taxon>
        <taxon>Sulfurimonas</taxon>
    </lineage>
</organism>
<dbReference type="KEGG" id="smax:FJR03_00330"/>
<evidence type="ECO:0000256" key="1">
    <source>
        <dbReference type="ARBA" id="ARBA00023224"/>
    </source>
</evidence>
<proteinExistence type="inferred from homology"/>
<feature type="transmembrane region" description="Helical" evidence="5">
    <location>
        <begin position="176"/>
        <end position="197"/>
    </location>
</feature>
<keyword evidence="9" id="KW-1185">Reference proteome</keyword>
<keyword evidence="5" id="KW-1133">Transmembrane helix</keyword>
<keyword evidence="5" id="KW-0812">Transmembrane</keyword>
<evidence type="ECO:0000256" key="5">
    <source>
        <dbReference type="SAM" id="Phobius"/>
    </source>
</evidence>
<feature type="coiled-coil region" evidence="4">
    <location>
        <begin position="300"/>
        <end position="362"/>
    </location>
</feature>
<evidence type="ECO:0000313" key="9">
    <source>
        <dbReference type="Proteomes" id="UP000593910"/>
    </source>
</evidence>
<dbReference type="Pfam" id="PF21563">
    <property type="entry name" value="Mcp40H-20_sensor"/>
    <property type="match status" value="1"/>
</dbReference>
<evidence type="ECO:0000259" key="6">
    <source>
        <dbReference type="PROSITE" id="PS50111"/>
    </source>
</evidence>
<dbReference type="GO" id="GO:0007165">
    <property type="term" value="P:signal transduction"/>
    <property type="evidence" value="ECO:0007669"/>
    <property type="project" value="UniProtKB-KW"/>
</dbReference>
<protein>
    <submittedName>
        <fullName evidence="8">Methyl-accepting chemotaxis protein</fullName>
    </submittedName>
</protein>
<dbReference type="PROSITE" id="PS50111">
    <property type="entry name" value="CHEMOTAXIS_TRANSDUC_2"/>
    <property type="match status" value="1"/>
</dbReference>
<dbReference type="SMART" id="SM00304">
    <property type="entry name" value="HAMP"/>
    <property type="match status" value="1"/>
</dbReference>
<reference evidence="8 9" key="1">
    <citation type="submission" date="2019-06" db="EMBL/GenBank/DDBJ databases">
        <title>Sulfurimonas gotlandica sp. nov., a chemoautotrophic and psychrotolerant epsilonproteobacterium isolated from a pelagic redoxcline, and an emended description of the genus Sulfurimonas.</title>
        <authorList>
            <person name="Wang S."/>
            <person name="Jiang L."/>
            <person name="Shao Z."/>
        </authorList>
    </citation>
    <scope>NUCLEOTIDE SEQUENCE [LARGE SCALE GENOMIC DNA]</scope>
    <source>
        <strain evidence="8 9">B2</strain>
    </source>
</reference>
<dbReference type="EMBL" id="CP041165">
    <property type="protein sequence ID" value="QOP40266.1"/>
    <property type="molecule type" value="Genomic_DNA"/>
</dbReference>
<keyword evidence="5" id="KW-0472">Membrane</keyword>
<evidence type="ECO:0000259" key="7">
    <source>
        <dbReference type="PROSITE" id="PS50885"/>
    </source>
</evidence>
<dbReference type="Gene3D" id="1.10.287.950">
    <property type="entry name" value="Methyl-accepting chemotaxis protein"/>
    <property type="match status" value="1"/>
</dbReference>